<dbReference type="AlphaFoldDB" id="A0A5D3YCK3"/>
<feature type="domain" description="TIR" evidence="1">
    <location>
        <begin position="61"/>
        <end position="190"/>
    </location>
</feature>
<dbReference type="Pfam" id="PF13676">
    <property type="entry name" value="TIR_2"/>
    <property type="match status" value="1"/>
</dbReference>
<comment type="caution">
    <text evidence="2">The sequence shown here is derived from an EMBL/GenBank/DDBJ whole genome shotgun (WGS) entry which is preliminary data.</text>
</comment>
<protein>
    <submittedName>
        <fullName evidence="2">Internalin A</fullName>
    </submittedName>
</protein>
<dbReference type="EMBL" id="VNHT01000023">
    <property type="protein sequence ID" value="TYP87783.1"/>
    <property type="molecule type" value="Genomic_DNA"/>
</dbReference>
<sequence>MTQLCKILSDDQERWGVHSLSNPLKTQHRYFEAGASEMEASEKPQPKLEFVQEAASQSEYYISYAWKDSSPEGTEREATVDQLCNVAEKDHSIKIIRDKENIGLGESILKFMKRIGKADKVFVILSDKYLKSPYCMFELFEIWRNSRQEEDEFLQHIRTYILPCTNIYTPLGRGQYAVFWKNEKKNLEELIEKNGADILGVDDFRQFKLMQDFTHHVGDILALIVDKVQPRKFEELIQYGFDGSVN</sequence>
<dbReference type="InterPro" id="IPR000157">
    <property type="entry name" value="TIR_dom"/>
</dbReference>
<reference evidence="2 3" key="1">
    <citation type="submission" date="2019-07" db="EMBL/GenBank/DDBJ databases">
        <title>Active sludge and wastewater microbial communities from Klosterneuburg, Austria.</title>
        <authorList>
            <person name="Wagner M."/>
        </authorList>
    </citation>
    <scope>NUCLEOTIDE SEQUENCE [LARGE SCALE GENOMIC DNA]</scope>
    <source>
        <strain evidence="2 3">Nm2</strain>
    </source>
</reference>
<evidence type="ECO:0000313" key="3">
    <source>
        <dbReference type="Proteomes" id="UP000324176"/>
    </source>
</evidence>
<dbReference type="Gene3D" id="3.40.50.10140">
    <property type="entry name" value="Toll/interleukin-1 receptor homology (TIR) domain"/>
    <property type="match status" value="1"/>
</dbReference>
<dbReference type="InterPro" id="IPR035897">
    <property type="entry name" value="Toll_tir_struct_dom_sf"/>
</dbReference>
<dbReference type="OrthoDB" id="6309115at2"/>
<proteinExistence type="predicted"/>
<organism evidence="2 3">
    <name type="scientific">Nitrosomonas communis</name>
    <dbReference type="NCBI Taxonomy" id="44574"/>
    <lineage>
        <taxon>Bacteria</taxon>
        <taxon>Pseudomonadati</taxon>
        <taxon>Pseudomonadota</taxon>
        <taxon>Betaproteobacteria</taxon>
        <taxon>Nitrosomonadales</taxon>
        <taxon>Nitrosomonadaceae</taxon>
        <taxon>Nitrosomonas</taxon>
    </lineage>
</organism>
<name>A0A5D3YCK3_9PROT</name>
<dbReference type="RefSeq" id="WP_052752244.1">
    <property type="nucleotide sequence ID" value="NZ_CP011451.1"/>
</dbReference>
<dbReference type="Proteomes" id="UP000324176">
    <property type="component" value="Unassembled WGS sequence"/>
</dbReference>
<gene>
    <name evidence="2" type="ORF">BCL69_102315</name>
</gene>
<evidence type="ECO:0000259" key="1">
    <source>
        <dbReference type="Pfam" id="PF13676"/>
    </source>
</evidence>
<accession>A0A5D3YCK3</accession>
<dbReference type="GO" id="GO:0007165">
    <property type="term" value="P:signal transduction"/>
    <property type="evidence" value="ECO:0007669"/>
    <property type="project" value="InterPro"/>
</dbReference>
<evidence type="ECO:0000313" key="2">
    <source>
        <dbReference type="EMBL" id="TYP87783.1"/>
    </source>
</evidence>
<dbReference type="SUPFAM" id="SSF52200">
    <property type="entry name" value="Toll/Interleukin receptor TIR domain"/>
    <property type="match status" value="1"/>
</dbReference>